<reference evidence="2" key="1">
    <citation type="journal article" date="2019" name="Int. J. Syst. Evol. Microbiol.">
        <title>The Global Catalogue of Microorganisms (GCM) 10K type strain sequencing project: providing services to taxonomists for standard genome sequencing and annotation.</title>
        <authorList>
            <consortium name="The Broad Institute Genomics Platform"/>
            <consortium name="The Broad Institute Genome Sequencing Center for Infectious Disease"/>
            <person name="Wu L."/>
            <person name="Ma J."/>
        </authorList>
    </citation>
    <scope>NUCLEOTIDE SEQUENCE [LARGE SCALE GENOMIC DNA]</scope>
    <source>
        <strain evidence="2">JCM 16908</strain>
    </source>
</reference>
<protein>
    <submittedName>
        <fullName evidence="1">Uncharacterized protein</fullName>
    </submittedName>
</protein>
<gene>
    <name evidence="1" type="ORF">GCM10022226_79100</name>
</gene>
<comment type="caution">
    <text evidence="1">The sequence shown here is derived from an EMBL/GenBank/DDBJ whole genome shotgun (WGS) entry which is preliminary data.</text>
</comment>
<name>A0ABP7JFY6_9ACTN</name>
<dbReference type="Proteomes" id="UP001500888">
    <property type="component" value="Unassembled WGS sequence"/>
</dbReference>
<dbReference type="EMBL" id="BAAAZR010000059">
    <property type="protein sequence ID" value="GAA3844181.1"/>
    <property type="molecule type" value="Genomic_DNA"/>
</dbReference>
<accession>A0ABP7JFY6</accession>
<evidence type="ECO:0000313" key="2">
    <source>
        <dbReference type="Proteomes" id="UP001500888"/>
    </source>
</evidence>
<organism evidence="1 2">
    <name type="scientific">Sphaerisporangium flaviroseum</name>
    <dbReference type="NCBI Taxonomy" id="509199"/>
    <lineage>
        <taxon>Bacteria</taxon>
        <taxon>Bacillati</taxon>
        <taxon>Actinomycetota</taxon>
        <taxon>Actinomycetes</taxon>
        <taxon>Streptosporangiales</taxon>
        <taxon>Streptosporangiaceae</taxon>
        <taxon>Sphaerisporangium</taxon>
    </lineage>
</organism>
<evidence type="ECO:0000313" key="1">
    <source>
        <dbReference type="EMBL" id="GAA3844181.1"/>
    </source>
</evidence>
<keyword evidence="2" id="KW-1185">Reference proteome</keyword>
<sequence>MGAVVENIHMTAEQRAEGLARLRAVFGDPDPAILRVVEQRAGIEHSAVDDSQ</sequence>
<proteinExistence type="predicted"/>